<dbReference type="OrthoDB" id="467711at2"/>
<keyword evidence="8" id="KW-1185">Reference proteome</keyword>
<evidence type="ECO:0000256" key="2">
    <source>
        <dbReference type="ARBA" id="ARBA00022481"/>
    </source>
</evidence>
<dbReference type="AlphaFoldDB" id="A0A2T1GH13"/>
<keyword evidence="5 6" id="KW-0472">Membrane</keyword>
<comment type="caution">
    <text evidence="7">The sequence shown here is derived from an EMBL/GenBank/DDBJ whole genome shotgun (WGS) entry which is preliminary data.</text>
</comment>
<gene>
    <name evidence="7" type="ORF">C7B77_10115</name>
</gene>
<protein>
    <submittedName>
        <fullName evidence="7">Prepilin-type cleavage/methylation domain-containing protein</fullName>
    </submittedName>
</protein>
<dbReference type="EMBL" id="PVWO01000100">
    <property type="protein sequence ID" value="PSB56953.1"/>
    <property type="molecule type" value="Genomic_DNA"/>
</dbReference>
<dbReference type="PANTHER" id="PTHR30093:SF44">
    <property type="entry name" value="TYPE II SECRETION SYSTEM CORE PROTEIN G"/>
    <property type="match status" value="1"/>
</dbReference>
<proteinExistence type="predicted"/>
<evidence type="ECO:0000313" key="8">
    <source>
        <dbReference type="Proteomes" id="UP000238937"/>
    </source>
</evidence>
<dbReference type="InterPro" id="IPR045584">
    <property type="entry name" value="Pilin-like"/>
</dbReference>
<accession>A0A2T1GH13</accession>
<dbReference type="Gene3D" id="3.30.700.10">
    <property type="entry name" value="Glycoprotein, Type 4 Pilin"/>
    <property type="match status" value="1"/>
</dbReference>
<dbReference type="RefSeq" id="WP_106303659.1">
    <property type="nucleotide sequence ID" value="NZ_PVWO01000100.1"/>
</dbReference>
<dbReference type="InterPro" id="IPR012902">
    <property type="entry name" value="N_methyl_site"/>
</dbReference>
<comment type="subcellular location">
    <subcellularLocation>
        <location evidence="1">Membrane</location>
        <topology evidence="1">Single-pass membrane protein</topology>
    </subcellularLocation>
</comment>
<dbReference type="GO" id="GO:0016020">
    <property type="term" value="C:membrane"/>
    <property type="evidence" value="ECO:0007669"/>
    <property type="project" value="UniProtKB-SubCell"/>
</dbReference>
<sequence>MKIEFQSKFIQHLSRKQGERGFTLVELLVVIIIIGILAAVSLPSFLNQSAKAKQSEAKQNIGAINRIQSALRVANTSFASTFDAIALGSLAGSSSTATTDNYSYALTGTIDTATIVAQSNDTSLKSYTGGNIRYANTQSQSVATSAVCETLSPGTSTVATPTFSITAGVLTTSCGAGMTQLGT</sequence>
<organism evidence="7 8">
    <name type="scientific">Chamaesiphon polymorphus CCALA 037</name>
    <dbReference type="NCBI Taxonomy" id="2107692"/>
    <lineage>
        <taxon>Bacteria</taxon>
        <taxon>Bacillati</taxon>
        <taxon>Cyanobacteriota</taxon>
        <taxon>Cyanophyceae</taxon>
        <taxon>Gomontiellales</taxon>
        <taxon>Chamaesiphonaceae</taxon>
        <taxon>Chamaesiphon</taxon>
    </lineage>
</organism>
<evidence type="ECO:0000256" key="5">
    <source>
        <dbReference type="ARBA" id="ARBA00023136"/>
    </source>
</evidence>
<dbReference type="SUPFAM" id="SSF54523">
    <property type="entry name" value="Pili subunits"/>
    <property type="match status" value="1"/>
</dbReference>
<dbReference type="NCBIfam" id="TIGR02532">
    <property type="entry name" value="IV_pilin_GFxxxE"/>
    <property type="match status" value="1"/>
</dbReference>
<keyword evidence="3 6" id="KW-0812">Transmembrane</keyword>
<dbReference type="PROSITE" id="PS00409">
    <property type="entry name" value="PROKAR_NTER_METHYL"/>
    <property type="match status" value="1"/>
</dbReference>
<evidence type="ECO:0000313" key="7">
    <source>
        <dbReference type="EMBL" id="PSB56953.1"/>
    </source>
</evidence>
<evidence type="ECO:0000256" key="6">
    <source>
        <dbReference type="SAM" id="Phobius"/>
    </source>
</evidence>
<keyword evidence="4 6" id="KW-1133">Transmembrane helix</keyword>
<dbReference type="Pfam" id="PF07963">
    <property type="entry name" value="N_methyl"/>
    <property type="match status" value="1"/>
</dbReference>
<evidence type="ECO:0000256" key="1">
    <source>
        <dbReference type="ARBA" id="ARBA00004167"/>
    </source>
</evidence>
<keyword evidence="2" id="KW-0488">Methylation</keyword>
<reference evidence="7 8" key="1">
    <citation type="submission" date="2018-03" db="EMBL/GenBank/DDBJ databases">
        <title>The ancient ancestry and fast evolution of plastids.</title>
        <authorList>
            <person name="Moore K.R."/>
            <person name="Magnabosco C."/>
            <person name="Momper L."/>
            <person name="Gold D.A."/>
            <person name="Bosak T."/>
            <person name="Fournier G.P."/>
        </authorList>
    </citation>
    <scope>NUCLEOTIDE SEQUENCE [LARGE SCALE GENOMIC DNA]</scope>
    <source>
        <strain evidence="7 8">CCALA 037</strain>
    </source>
</reference>
<dbReference type="PANTHER" id="PTHR30093">
    <property type="entry name" value="GENERAL SECRETION PATHWAY PROTEIN G"/>
    <property type="match status" value="1"/>
</dbReference>
<dbReference type="InterPro" id="IPR031975">
    <property type="entry name" value="Pilin_GH"/>
</dbReference>
<dbReference type="Pfam" id="PF16734">
    <property type="entry name" value="Pilin_GH"/>
    <property type="match status" value="1"/>
</dbReference>
<name>A0A2T1GH13_9CYAN</name>
<dbReference type="Proteomes" id="UP000238937">
    <property type="component" value="Unassembled WGS sequence"/>
</dbReference>
<feature type="transmembrane region" description="Helical" evidence="6">
    <location>
        <begin position="21"/>
        <end position="46"/>
    </location>
</feature>
<evidence type="ECO:0000256" key="3">
    <source>
        <dbReference type="ARBA" id="ARBA00022692"/>
    </source>
</evidence>
<evidence type="ECO:0000256" key="4">
    <source>
        <dbReference type="ARBA" id="ARBA00022989"/>
    </source>
</evidence>